<dbReference type="CDD" id="cd11294">
    <property type="entry name" value="E_set_Esterase_like_N"/>
    <property type="match status" value="1"/>
</dbReference>
<dbReference type="STRING" id="661478.OP10G_2612"/>
<reference evidence="1 2" key="1">
    <citation type="journal article" date="2014" name="PLoS ONE">
        <title>The first complete genome sequence of the class fimbriimonadia in the phylum armatimonadetes.</title>
        <authorList>
            <person name="Hu Z.Y."/>
            <person name="Wang Y.Z."/>
            <person name="Im W.T."/>
            <person name="Wang S.Y."/>
            <person name="Zhao G.P."/>
            <person name="Zheng H.J."/>
            <person name="Quan Z.X."/>
        </authorList>
    </citation>
    <scope>NUCLEOTIDE SEQUENCE [LARGE SCALE GENOMIC DNA]</scope>
    <source>
        <strain evidence="1">Gsoil 348</strain>
    </source>
</reference>
<dbReference type="Proteomes" id="UP000027982">
    <property type="component" value="Chromosome"/>
</dbReference>
<sequence length="362" mass="39736">MSLALLALPLLLGAQRTPPSPEVHADRTVTFRLRDPGATKVELSLEGSNAIPMTKDSAGIWSCTTRPLAPDIYGYSFSADGETRLDPQNPVTKPNLIWQSNAVLVPGSPAELWEVTGVPHGTVHHHFYASHVIGDQRDFYVYTPPGYKATDRTKYPVLYLLHGYSDTAIAWSEVGKAHLILDNLIAQRKAKPMLVVMPLGYGVPNFATSGGGFSDGRRVRNNYDSFRTGLLIEVIPQVEKEYRVAADPRHRAIAGLSMGGAETLYVGLNNLDKFSYIGAFSAGGLVDGPDQAFPNFSGEEANRRLKELWVSCGTEDGLITPNRAIAAWLKRKGAKVDYVETPGRHAWMVWRRNLAAFASKLF</sequence>
<dbReference type="Gene3D" id="2.60.40.10">
    <property type="entry name" value="Immunoglobulins"/>
    <property type="match status" value="1"/>
</dbReference>
<dbReference type="OrthoDB" id="9777383at2"/>
<dbReference type="InterPro" id="IPR014756">
    <property type="entry name" value="Ig_E-set"/>
</dbReference>
<dbReference type="EMBL" id="CP007139">
    <property type="protein sequence ID" value="AIE85980.1"/>
    <property type="molecule type" value="Genomic_DNA"/>
</dbReference>
<organism evidence="1 2">
    <name type="scientific">Fimbriimonas ginsengisoli Gsoil 348</name>
    <dbReference type="NCBI Taxonomy" id="661478"/>
    <lineage>
        <taxon>Bacteria</taxon>
        <taxon>Bacillati</taxon>
        <taxon>Armatimonadota</taxon>
        <taxon>Fimbriimonadia</taxon>
        <taxon>Fimbriimonadales</taxon>
        <taxon>Fimbriimonadaceae</taxon>
        <taxon>Fimbriimonas</taxon>
    </lineage>
</organism>
<dbReference type="Pfam" id="PF00756">
    <property type="entry name" value="Esterase"/>
    <property type="match status" value="1"/>
</dbReference>
<gene>
    <name evidence="1" type="ORF">OP10G_2612</name>
</gene>
<evidence type="ECO:0000313" key="1">
    <source>
        <dbReference type="EMBL" id="AIE85980.1"/>
    </source>
</evidence>
<dbReference type="AlphaFoldDB" id="A0A068NT84"/>
<dbReference type="PANTHER" id="PTHR48098:SF1">
    <property type="entry name" value="DIACYLGLYCEROL ACYLTRANSFERASE_MYCOLYLTRANSFERASE AG85A"/>
    <property type="match status" value="1"/>
</dbReference>
<accession>A0A068NT84</accession>
<dbReference type="GO" id="GO:0016747">
    <property type="term" value="F:acyltransferase activity, transferring groups other than amino-acyl groups"/>
    <property type="evidence" value="ECO:0007669"/>
    <property type="project" value="TreeGrafter"/>
</dbReference>
<dbReference type="SUPFAM" id="SSF81296">
    <property type="entry name" value="E set domains"/>
    <property type="match status" value="1"/>
</dbReference>
<dbReference type="InterPro" id="IPR013783">
    <property type="entry name" value="Ig-like_fold"/>
</dbReference>
<proteinExistence type="predicted"/>
<dbReference type="SUPFAM" id="SSF53474">
    <property type="entry name" value="alpha/beta-Hydrolases"/>
    <property type="match status" value="1"/>
</dbReference>
<dbReference type="PANTHER" id="PTHR48098">
    <property type="entry name" value="ENTEROCHELIN ESTERASE-RELATED"/>
    <property type="match status" value="1"/>
</dbReference>
<name>A0A068NT84_FIMGI</name>
<keyword evidence="2" id="KW-1185">Reference proteome</keyword>
<dbReference type="KEGG" id="fgi:OP10G_2612"/>
<dbReference type="eggNOG" id="COG0627">
    <property type="taxonomic scope" value="Bacteria"/>
</dbReference>
<dbReference type="HOGENOM" id="CLU_037618_2_1_0"/>
<dbReference type="InterPro" id="IPR000801">
    <property type="entry name" value="Esterase-like"/>
</dbReference>
<evidence type="ECO:0000313" key="2">
    <source>
        <dbReference type="Proteomes" id="UP000027982"/>
    </source>
</evidence>
<protein>
    <submittedName>
        <fullName evidence="1">Putative esterase</fullName>
    </submittedName>
</protein>
<dbReference type="Gene3D" id="3.40.50.1820">
    <property type="entry name" value="alpha/beta hydrolase"/>
    <property type="match status" value="1"/>
</dbReference>
<dbReference type="InterPro" id="IPR029058">
    <property type="entry name" value="AB_hydrolase_fold"/>
</dbReference>
<dbReference type="InterPro" id="IPR050583">
    <property type="entry name" value="Mycobacterial_A85_antigen"/>
</dbReference>
<dbReference type="RefSeq" id="WP_025225471.1">
    <property type="nucleotide sequence ID" value="NZ_CP007139.1"/>
</dbReference>